<dbReference type="InterPro" id="IPR029058">
    <property type="entry name" value="AB_hydrolase_fold"/>
</dbReference>
<name>A0A8T2Q7R5_CERRI</name>
<proteinExistence type="predicted"/>
<dbReference type="PANTHER" id="PTHR43139">
    <property type="entry name" value="SI:DKEY-122A22.2"/>
    <property type="match status" value="1"/>
</dbReference>
<accession>A0A8T2Q7R5</accession>
<sequence length="307" mass="34426">MLTASETLGRVVVSATNAWRRAVLRRHGLRRRTIHLPDSETDIVCWMPKDVERTCNQKPSLLLLHGFGSNGTESWASHVSSLSRHFALFIPDLLFFGSSTTSRLERSELFQAHCIHTAILSLGVNQSFVMGHSYGGFVAYRLAHLYPEFVTKLIIVASGIMMDCHNNDYALRKTGANSVYDILAPTSVPALKQTLELVLNGTPKIPDFVLKAMLKNPNRDHHVELIDALEIGKYETPSYLPKVSQKTLILWGEKDQIFNIKLAFDLKLFLGATAEVKVFKEQGHVPQFAQSFDEEVISFLRTNGSTE</sequence>
<organism evidence="2 3">
    <name type="scientific">Ceratopteris richardii</name>
    <name type="common">Triangle waterfern</name>
    <dbReference type="NCBI Taxonomy" id="49495"/>
    <lineage>
        <taxon>Eukaryota</taxon>
        <taxon>Viridiplantae</taxon>
        <taxon>Streptophyta</taxon>
        <taxon>Embryophyta</taxon>
        <taxon>Tracheophyta</taxon>
        <taxon>Polypodiopsida</taxon>
        <taxon>Polypodiidae</taxon>
        <taxon>Polypodiales</taxon>
        <taxon>Pteridineae</taxon>
        <taxon>Pteridaceae</taxon>
        <taxon>Parkerioideae</taxon>
        <taxon>Ceratopteris</taxon>
    </lineage>
</organism>
<dbReference type="PANTHER" id="PTHR43139:SF52">
    <property type="entry name" value="SI:DKEY-122A22.2"/>
    <property type="match status" value="1"/>
</dbReference>
<gene>
    <name evidence="2" type="ORF">KP509_37G048900</name>
</gene>
<evidence type="ECO:0000259" key="1">
    <source>
        <dbReference type="Pfam" id="PF00561"/>
    </source>
</evidence>
<protein>
    <recommendedName>
        <fullName evidence="1">AB hydrolase-1 domain-containing protein</fullName>
    </recommendedName>
</protein>
<dbReference type="Proteomes" id="UP000825935">
    <property type="component" value="Chromosome 37"/>
</dbReference>
<feature type="domain" description="AB hydrolase-1" evidence="1">
    <location>
        <begin position="59"/>
        <end position="288"/>
    </location>
</feature>
<dbReference type="AlphaFoldDB" id="A0A8T2Q7R5"/>
<comment type="caution">
    <text evidence="2">The sequence shown here is derived from an EMBL/GenBank/DDBJ whole genome shotgun (WGS) entry which is preliminary data.</text>
</comment>
<dbReference type="InterPro" id="IPR000073">
    <property type="entry name" value="AB_hydrolase_1"/>
</dbReference>
<keyword evidence="3" id="KW-1185">Reference proteome</keyword>
<dbReference type="EMBL" id="CM035442">
    <property type="protein sequence ID" value="KAH7280022.1"/>
    <property type="molecule type" value="Genomic_DNA"/>
</dbReference>
<evidence type="ECO:0000313" key="3">
    <source>
        <dbReference type="Proteomes" id="UP000825935"/>
    </source>
</evidence>
<evidence type="ECO:0000313" key="2">
    <source>
        <dbReference type="EMBL" id="KAH7280022.1"/>
    </source>
</evidence>
<dbReference type="SUPFAM" id="SSF53474">
    <property type="entry name" value="alpha/beta-Hydrolases"/>
    <property type="match status" value="1"/>
</dbReference>
<dbReference type="InterPro" id="IPR052370">
    <property type="entry name" value="Meta-cleavage_hydrolase"/>
</dbReference>
<dbReference type="Gene3D" id="3.40.50.1820">
    <property type="entry name" value="alpha/beta hydrolase"/>
    <property type="match status" value="1"/>
</dbReference>
<dbReference type="OMA" id="SECSEAH"/>
<dbReference type="OrthoDB" id="6431331at2759"/>
<dbReference type="PRINTS" id="PR00111">
    <property type="entry name" value="ABHYDROLASE"/>
</dbReference>
<reference evidence="2" key="1">
    <citation type="submission" date="2021-08" db="EMBL/GenBank/DDBJ databases">
        <title>WGS assembly of Ceratopteris richardii.</title>
        <authorList>
            <person name="Marchant D.B."/>
            <person name="Chen G."/>
            <person name="Jenkins J."/>
            <person name="Shu S."/>
            <person name="Leebens-Mack J."/>
            <person name="Grimwood J."/>
            <person name="Schmutz J."/>
            <person name="Soltis P."/>
            <person name="Soltis D."/>
            <person name="Chen Z.-H."/>
        </authorList>
    </citation>
    <scope>NUCLEOTIDE SEQUENCE</scope>
    <source>
        <strain evidence="2">Whitten #5841</strain>
        <tissue evidence="2">Leaf</tissue>
    </source>
</reference>
<dbReference type="Pfam" id="PF00561">
    <property type="entry name" value="Abhydrolase_1"/>
    <property type="match status" value="1"/>
</dbReference>